<dbReference type="Proteomes" id="UP000681594">
    <property type="component" value="Unassembled WGS sequence"/>
</dbReference>
<gene>
    <name evidence="2" type="ORF">J8J14_02190</name>
</gene>
<feature type="transmembrane region" description="Helical" evidence="1">
    <location>
        <begin position="6"/>
        <end position="27"/>
    </location>
</feature>
<dbReference type="RefSeq" id="WP_209377809.1">
    <property type="nucleotide sequence ID" value="NZ_JAGIZB010000002.1"/>
</dbReference>
<keyword evidence="1" id="KW-1133">Transmembrane helix</keyword>
<protein>
    <submittedName>
        <fullName evidence="2">Uncharacterized protein</fullName>
    </submittedName>
</protein>
<sequence>MRALKILVWGMGLLIIAASVTLVVMIVQRAGKAIPAAPYGPPVEMSLGQPAGSRIAGIAPGFEGRVAVWVQRPDGERLVIMDTRNGRALGEIRLTD</sequence>
<evidence type="ECO:0000256" key="1">
    <source>
        <dbReference type="SAM" id="Phobius"/>
    </source>
</evidence>
<evidence type="ECO:0000313" key="3">
    <source>
        <dbReference type="Proteomes" id="UP000681594"/>
    </source>
</evidence>
<keyword evidence="1" id="KW-0812">Transmembrane</keyword>
<comment type="caution">
    <text evidence="2">The sequence shown here is derived from an EMBL/GenBank/DDBJ whole genome shotgun (WGS) entry which is preliminary data.</text>
</comment>
<keyword evidence="1" id="KW-0472">Membrane</keyword>
<keyword evidence="3" id="KW-1185">Reference proteome</keyword>
<organism evidence="2 3">
    <name type="scientific">Pararoseomonas baculiformis</name>
    <dbReference type="NCBI Taxonomy" id="2820812"/>
    <lineage>
        <taxon>Bacteria</taxon>
        <taxon>Pseudomonadati</taxon>
        <taxon>Pseudomonadota</taxon>
        <taxon>Alphaproteobacteria</taxon>
        <taxon>Acetobacterales</taxon>
        <taxon>Acetobacteraceae</taxon>
        <taxon>Pararoseomonas</taxon>
    </lineage>
</organism>
<reference evidence="2 3" key="1">
    <citation type="submission" date="2021-03" db="EMBL/GenBank/DDBJ databases">
        <authorList>
            <person name="So Y."/>
        </authorList>
    </citation>
    <scope>NUCLEOTIDE SEQUENCE [LARGE SCALE GENOMIC DNA]</scope>
    <source>
        <strain evidence="2 3">SSH11</strain>
    </source>
</reference>
<accession>A0ABS4A9B9</accession>
<name>A0ABS4A9B9_9PROT</name>
<proteinExistence type="predicted"/>
<dbReference type="EMBL" id="JAGIZB010000002">
    <property type="protein sequence ID" value="MBP0443577.1"/>
    <property type="molecule type" value="Genomic_DNA"/>
</dbReference>
<evidence type="ECO:0000313" key="2">
    <source>
        <dbReference type="EMBL" id="MBP0443577.1"/>
    </source>
</evidence>